<keyword evidence="3" id="KW-1185">Reference proteome</keyword>
<name>A0A2T7A992_TUBBO</name>
<feature type="compositionally biased region" description="Polar residues" evidence="1">
    <location>
        <begin position="125"/>
        <end position="141"/>
    </location>
</feature>
<feature type="region of interest" description="Disordered" evidence="1">
    <location>
        <begin position="107"/>
        <end position="143"/>
    </location>
</feature>
<reference evidence="2 3" key="1">
    <citation type="submission" date="2017-04" db="EMBL/GenBank/DDBJ databases">
        <title>Draft genome sequence of Tuber borchii Vittad., a whitish edible truffle.</title>
        <authorList>
            <consortium name="DOE Joint Genome Institute"/>
            <person name="Murat C."/>
            <person name="Kuo A."/>
            <person name="Barry K.W."/>
            <person name="Clum A."/>
            <person name="Dockter R.B."/>
            <person name="Fauchery L."/>
            <person name="Iotti M."/>
            <person name="Kohler A."/>
            <person name="Labutti K."/>
            <person name="Lindquist E.A."/>
            <person name="Lipzen A."/>
            <person name="Ohm R.A."/>
            <person name="Wang M."/>
            <person name="Grigoriev I.V."/>
            <person name="Zambonelli A."/>
            <person name="Martin F.M."/>
        </authorList>
    </citation>
    <scope>NUCLEOTIDE SEQUENCE [LARGE SCALE GENOMIC DNA]</scope>
    <source>
        <strain evidence="2 3">Tbo3840</strain>
    </source>
</reference>
<proteinExistence type="predicted"/>
<feature type="region of interest" description="Disordered" evidence="1">
    <location>
        <begin position="158"/>
        <end position="182"/>
    </location>
</feature>
<feature type="compositionally biased region" description="Basic and acidic residues" evidence="1">
    <location>
        <begin position="158"/>
        <end position="179"/>
    </location>
</feature>
<dbReference type="EMBL" id="NESQ01000001">
    <property type="protein sequence ID" value="PUU84307.1"/>
    <property type="molecule type" value="Genomic_DNA"/>
</dbReference>
<evidence type="ECO:0000256" key="1">
    <source>
        <dbReference type="SAM" id="MobiDB-lite"/>
    </source>
</evidence>
<comment type="caution">
    <text evidence="2">The sequence shown here is derived from an EMBL/GenBank/DDBJ whole genome shotgun (WGS) entry which is preliminary data.</text>
</comment>
<evidence type="ECO:0000313" key="2">
    <source>
        <dbReference type="EMBL" id="PUU84307.1"/>
    </source>
</evidence>
<organism evidence="2 3">
    <name type="scientific">Tuber borchii</name>
    <name type="common">White truffle</name>
    <dbReference type="NCBI Taxonomy" id="42251"/>
    <lineage>
        <taxon>Eukaryota</taxon>
        <taxon>Fungi</taxon>
        <taxon>Dikarya</taxon>
        <taxon>Ascomycota</taxon>
        <taxon>Pezizomycotina</taxon>
        <taxon>Pezizomycetes</taxon>
        <taxon>Pezizales</taxon>
        <taxon>Tuberaceae</taxon>
        <taxon>Tuber</taxon>
    </lineage>
</organism>
<dbReference type="AlphaFoldDB" id="A0A2T7A992"/>
<sequence length="325" mass="37503">MTKQFQELQCLQVLLRDDIDERAEEIQQLEQITVGMNGNTYPPEHEFLDVPSREDSASPVPNGDSNYDALGSGGANLSRNTTGKSGRVIERLMSDVDRLKRELKVETTAREEERKAKEAIKSSRDSLQSTNDNLIHQTNVDKASLARKDRKIEELKAEREAERARRLESDSSLNEHVRQSNEQLQELKTQLSHEVAERKRASNQYEVLLQSWKHLDEGYTGRVDKLRVELEELQKDRSRDGELLRRLEVTIEQQQQELEKLRSAKNRISDKYLKVIHEAEGEIEGIRTLAKVAEKETTETLTEAKDTLGQLRHVLNVQRDLRKDK</sequence>
<accession>A0A2T7A992</accession>
<protein>
    <submittedName>
        <fullName evidence="2">Uncharacterized protein</fullName>
    </submittedName>
</protein>
<feature type="compositionally biased region" description="Basic and acidic residues" evidence="1">
    <location>
        <begin position="107"/>
        <end position="124"/>
    </location>
</feature>
<dbReference type="Proteomes" id="UP000244722">
    <property type="component" value="Unassembled WGS sequence"/>
</dbReference>
<dbReference type="STRING" id="42251.A0A2T7A992"/>
<dbReference type="OrthoDB" id="3918393at2759"/>
<evidence type="ECO:0000313" key="3">
    <source>
        <dbReference type="Proteomes" id="UP000244722"/>
    </source>
</evidence>
<gene>
    <name evidence="2" type="ORF">B9Z19DRAFT_1070029</name>
</gene>